<dbReference type="InterPro" id="IPR039697">
    <property type="entry name" value="Alcohol_dehydrogenase_Fe"/>
</dbReference>
<keyword evidence="4" id="KW-0520">NAD</keyword>
<comment type="cofactor">
    <cofactor evidence="1">
        <name>Fe cation</name>
        <dbReference type="ChEBI" id="CHEBI:24875"/>
    </cofactor>
</comment>
<organism evidence="7 8">
    <name type="scientific">Candidatus Litorirhabdus singularis</name>
    <dbReference type="NCBI Taxonomy" id="2518993"/>
    <lineage>
        <taxon>Bacteria</taxon>
        <taxon>Pseudomonadati</taxon>
        <taxon>Pseudomonadota</taxon>
        <taxon>Gammaproteobacteria</taxon>
        <taxon>Cellvibrionales</taxon>
        <taxon>Halieaceae</taxon>
        <taxon>Candidatus Litorirhabdus</taxon>
    </lineage>
</organism>
<dbReference type="PANTHER" id="PTHR11496">
    <property type="entry name" value="ALCOHOL DEHYDROGENASE"/>
    <property type="match status" value="1"/>
</dbReference>
<dbReference type="InterPro" id="IPR056798">
    <property type="entry name" value="ADH_Fe_C"/>
</dbReference>
<reference evidence="7" key="1">
    <citation type="submission" date="2019-02" db="EMBL/GenBank/DDBJ databases">
        <authorList>
            <person name="Li S.-H."/>
        </authorList>
    </citation>
    <scope>NUCLEOTIDE SEQUENCE</scope>
    <source>
        <strain evidence="7">IMCC14734</strain>
    </source>
</reference>
<dbReference type="InterPro" id="IPR018211">
    <property type="entry name" value="ADH_Fe_CS"/>
</dbReference>
<feature type="domain" description="Alcohol dehydrogenase iron-type/glycerol dehydrogenase GldA" evidence="5">
    <location>
        <begin position="9"/>
        <end position="182"/>
    </location>
</feature>
<evidence type="ECO:0000313" key="7">
    <source>
        <dbReference type="EMBL" id="MCX2981329.1"/>
    </source>
</evidence>
<dbReference type="CDD" id="cd14861">
    <property type="entry name" value="Fe-ADH-like"/>
    <property type="match status" value="1"/>
</dbReference>
<keyword evidence="3" id="KW-0560">Oxidoreductase</keyword>
<dbReference type="Gene3D" id="3.40.50.1970">
    <property type="match status" value="1"/>
</dbReference>
<comment type="similarity">
    <text evidence="2">Belongs to the iron-containing alcohol dehydrogenase family.</text>
</comment>
<dbReference type="EMBL" id="SHNN01000002">
    <property type="protein sequence ID" value="MCX2981329.1"/>
    <property type="molecule type" value="Genomic_DNA"/>
</dbReference>
<gene>
    <name evidence="7" type="ORF">EYC98_10680</name>
</gene>
<feature type="domain" description="Fe-containing alcohol dehydrogenase-like C-terminal" evidence="6">
    <location>
        <begin position="193"/>
        <end position="380"/>
    </location>
</feature>
<accession>A0ABT3TIU3</accession>
<evidence type="ECO:0000256" key="1">
    <source>
        <dbReference type="ARBA" id="ARBA00001962"/>
    </source>
</evidence>
<protein>
    <submittedName>
        <fullName evidence="7">Iron-containing alcohol dehydrogenase</fullName>
    </submittedName>
</protein>
<dbReference type="Pfam" id="PF25137">
    <property type="entry name" value="ADH_Fe_C"/>
    <property type="match status" value="1"/>
</dbReference>
<evidence type="ECO:0000259" key="5">
    <source>
        <dbReference type="Pfam" id="PF00465"/>
    </source>
</evidence>
<evidence type="ECO:0000313" key="8">
    <source>
        <dbReference type="Proteomes" id="UP001143362"/>
    </source>
</evidence>
<dbReference type="Pfam" id="PF00465">
    <property type="entry name" value="Fe-ADH"/>
    <property type="match status" value="1"/>
</dbReference>
<dbReference type="SUPFAM" id="SSF56796">
    <property type="entry name" value="Dehydroquinate synthase-like"/>
    <property type="match status" value="1"/>
</dbReference>
<proteinExistence type="inferred from homology"/>
<evidence type="ECO:0000256" key="2">
    <source>
        <dbReference type="ARBA" id="ARBA00007358"/>
    </source>
</evidence>
<dbReference type="Gene3D" id="1.20.1090.10">
    <property type="entry name" value="Dehydroquinate synthase-like - alpha domain"/>
    <property type="match status" value="1"/>
</dbReference>
<comment type="caution">
    <text evidence="7">The sequence shown here is derived from an EMBL/GenBank/DDBJ whole genome shotgun (WGS) entry which is preliminary data.</text>
</comment>
<evidence type="ECO:0000256" key="3">
    <source>
        <dbReference type="ARBA" id="ARBA00023002"/>
    </source>
</evidence>
<dbReference type="PANTHER" id="PTHR11496:SF102">
    <property type="entry name" value="ALCOHOL DEHYDROGENASE 4"/>
    <property type="match status" value="1"/>
</dbReference>
<dbReference type="Proteomes" id="UP001143362">
    <property type="component" value="Unassembled WGS sequence"/>
</dbReference>
<sequence length="385" mass="39328">MLQANWNYPTAISVGAGRLAEVAAACVTLGINRPLLVTDPGVLALPFAQTLVALCSSSANGAGVFSDIKSNPTAASVEAGAAQFRSGKHDGVIALGGGSALDCGKTIAALAPQSGTLWQQQDSDGNWSGFDKVAAAPIIAIPTTAGTGSEVGRAAVVTDPEIQLKKIVWHPGMLPTLVILDPELTVGLPAGLTAATGMDALSHNLEALCAPGYHPMAEGIGLQGMRLVKDNLLTAVEQGGDLTARTNMLVASSMGATAFQRGLGGMHALAHSLGAVYDAHHGVLNAILMPYVLKANEAAIGDTMHLIASSLGLPGTGFSAVMEWVLSLREQTGIAHSLAEIGIVDDESARIGAMAAVDSTAATNPILHSADTYSRIFEQACRGQL</sequence>
<evidence type="ECO:0000259" key="6">
    <source>
        <dbReference type="Pfam" id="PF25137"/>
    </source>
</evidence>
<name>A0ABT3TIU3_9GAMM</name>
<keyword evidence="8" id="KW-1185">Reference proteome</keyword>
<dbReference type="InterPro" id="IPR001670">
    <property type="entry name" value="ADH_Fe/GldA"/>
</dbReference>
<dbReference type="PROSITE" id="PS00913">
    <property type="entry name" value="ADH_IRON_1"/>
    <property type="match status" value="1"/>
</dbReference>
<evidence type="ECO:0000256" key="4">
    <source>
        <dbReference type="ARBA" id="ARBA00023027"/>
    </source>
</evidence>